<gene>
    <name evidence="3" type="ORF">FB45DRAFT_880313</name>
</gene>
<organism evidence="3 4">
    <name type="scientific">Roridomyces roridus</name>
    <dbReference type="NCBI Taxonomy" id="1738132"/>
    <lineage>
        <taxon>Eukaryota</taxon>
        <taxon>Fungi</taxon>
        <taxon>Dikarya</taxon>
        <taxon>Basidiomycota</taxon>
        <taxon>Agaricomycotina</taxon>
        <taxon>Agaricomycetes</taxon>
        <taxon>Agaricomycetidae</taxon>
        <taxon>Agaricales</taxon>
        <taxon>Marasmiineae</taxon>
        <taxon>Mycenaceae</taxon>
        <taxon>Roridomyces</taxon>
    </lineage>
</organism>
<feature type="domain" description="DUF6532" evidence="2">
    <location>
        <begin position="99"/>
        <end position="268"/>
    </location>
</feature>
<feature type="region of interest" description="Disordered" evidence="1">
    <location>
        <begin position="289"/>
        <end position="308"/>
    </location>
</feature>
<accession>A0AAD7AYQ0</accession>
<evidence type="ECO:0000259" key="2">
    <source>
        <dbReference type="Pfam" id="PF20149"/>
    </source>
</evidence>
<dbReference type="InterPro" id="IPR045341">
    <property type="entry name" value="DUF6532"/>
</dbReference>
<protein>
    <recommendedName>
        <fullName evidence="2">DUF6532 domain-containing protein</fullName>
    </recommendedName>
</protein>
<dbReference type="EMBL" id="JARKIF010000095">
    <property type="protein sequence ID" value="KAJ7604631.1"/>
    <property type="molecule type" value="Genomic_DNA"/>
</dbReference>
<dbReference type="AlphaFoldDB" id="A0AAD7AYQ0"/>
<evidence type="ECO:0000313" key="4">
    <source>
        <dbReference type="Proteomes" id="UP001221142"/>
    </source>
</evidence>
<comment type="caution">
    <text evidence="3">The sequence shown here is derived from an EMBL/GenBank/DDBJ whole genome shotgun (WGS) entry which is preliminary data.</text>
</comment>
<feature type="region of interest" description="Disordered" evidence="1">
    <location>
        <begin position="314"/>
        <end position="344"/>
    </location>
</feature>
<sequence>MDTVRDKRFGAFWWVVFPTASTSISAIPARTTAARALSLPVSLPPRAGEKRPREQLPHLDLRVMQTRRLNTGGRVKAKDFDDTTQEALGLAIVIFRVFVAWVRDVWRAACERMNVSMELTPDLSKLITARDSHLRGEVKTKARPVVELSFKFASGESKTAIRRNRRIAERMREDMAFAFKNPAARKGIFRNIAIQKIINAVFFANRKDEGPNFPEYFDPLPLFVLALILTVIENCIDEWASGTRTDIPFTANEYREVYHRHVAALQEFDEVTKEYGILNTILQNLHDSGRAHSGAEPRTATSKGGLLSSDIDAALREFEEGELEEDEEDEDEEMDGDDEDEDDE</sequence>
<reference evidence="3" key="1">
    <citation type="submission" date="2023-03" db="EMBL/GenBank/DDBJ databases">
        <title>Massive genome expansion in bonnet fungi (Mycena s.s.) driven by repeated elements and novel gene families across ecological guilds.</title>
        <authorList>
            <consortium name="Lawrence Berkeley National Laboratory"/>
            <person name="Harder C.B."/>
            <person name="Miyauchi S."/>
            <person name="Viragh M."/>
            <person name="Kuo A."/>
            <person name="Thoen E."/>
            <person name="Andreopoulos B."/>
            <person name="Lu D."/>
            <person name="Skrede I."/>
            <person name="Drula E."/>
            <person name="Henrissat B."/>
            <person name="Morin E."/>
            <person name="Kohler A."/>
            <person name="Barry K."/>
            <person name="LaButti K."/>
            <person name="Morin E."/>
            <person name="Salamov A."/>
            <person name="Lipzen A."/>
            <person name="Mereny Z."/>
            <person name="Hegedus B."/>
            <person name="Baldrian P."/>
            <person name="Stursova M."/>
            <person name="Weitz H."/>
            <person name="Taylor A."/>
            <person name="Grigoriev I.V."/>
            <person name="Nagy L.G."/>
            <person name="Martin F."/>
            <person name="Kauserud H."/>
        </authorList>
    </citation>
    <scope>NUCLEOTIDE SEQUENCE</scope>
    <source>
        <strain evidence="3">9284</strain>
    </source>
</reference>
<evidence type="ECO:0000313" key="3">
    <source>
        <dbReference type="EMBL" id="KAJ7604631.1"/>
    </source>
</evidence>
<dbReference type="Pfam" id="PF20149">
    <property type="entry name" value="DUF6532"/>
    <property type="match status" value="1"/>
</dbReference>
<dbReference type="Proteomes" id="UP001221142">
    <property type="component" value="Unassembled WGS sequence"/>
</dbReference>
<proteinExistence type="predicted"/>
<evidence type="ECO:0000256" key="1">
    <source>
        <dbReference type="SAM" id="MobiDB-lite"/>
    </source>
</evidence>
<keyword evidence="4" id="KW-1185">Reference proteome</keyword>
<name>A0AAD7AYQ0_9AGAR</name>
<feature type="compositionally biased region" description="Acidic residues" evidence="1">
    <location>
        <begin position="319"/>
        <end position="344"/>
    </location>
</feature>